<dbReference type="AlphaFoldDB" id="A0A9P9IPI1"/>
<dbReference type="GO" id="GO:0071949">
    <property type="term" value="F:FAD binding"/>
    <property type="evidence" value="ECO:0007669"/>
    <property type="project" value="InterPro"/>
</dbReference>
<feature type="domain" description="FAD-binding" evidence="5">
    <location>
        <begin position="71"/>
        <end position="150"/>
    </location>
</feature>
<dbReference type="PANTHER" id="PTHR43004:SF10">
    <property type="entry name" value="2-MONOOXYGENASE, PUTATIVE (AFU_ORTHOLOGUE AFUA_6G11480)-RELATED"/>
    <property type="match status" value="1"/>
</dbReference>
<name>A0A9P9IPI1_9HYPO</name>
<dbReference type="InterPro" id="IPR002938">
    <property type="entry name" value="FAD-bd"/>
</dbReference>
<dbReference type="PANTHER" id="PTHR43004">
    <property type="entry name" value="TRK SYSTEM POTASSIUM UPTAKE PROTEIN"/>
    <property type="match status" value="1"/>
</dbReference>
<gene>
    <name evidence="7" type="ORF">B0J13DRAFT_530504</name>
</gene>
<keyword evidence="8" id="KW-1185">Reference proteome</keyword>
<dbReference type="EMBL" id="JAGMUU010000022">
    <property type="protein sequence ID" value="KAH7127816.1"/>
    <property type="molecule type" value="Genomic_DNA"/>
</dbReference>
<dbReference type="OrthoDB" id="1716816at2759"/>
<organism evidence="7 8">
    <name type="scientific">Dactylonectria estremocensis</name>
    <dbReference type="NCBI Taxonomy" id="1079267"/>
    <lineage>
        <taxon>Eukaryota</taxon>
        <taxon>Fungi</taxon>
        <taxon>Dikarya</taxon>
        <taxon>Ascomycota</taxon>
        <taxon>Pezizomycotina</taxon>
        <taxon>Sordariomycetes</taxon>
        <taxon>Hypocreomycetidae</taxon>
        <taxon>Hypocreales</taxon>
        <taxon>Nectriaceae</taxon>
        <taxon>Dactylonectria</taxon>
    </lineage>
</organism>
<sequence length="382" mass="42118">MGLVGSDGAHSTVRKSLGFEIISDSSGAVWESWIFPHTNFPDIRKKCPIDSDSENILVIPREGDEMVRSSCPWSAYGIGQRQANRSTKDLRVFLTGGTCHAHSPKAGQGMNISLQYGHNLGWKLGYLLSGRASPDILETYVSERQATAKDLDFDRYFTKLFSANYRHENHITANDLKDQFVKAGRNTAGLATKYGPSMPTRPTNDSSQIALKLIVGMRFPSSLVVRVYDSRPVHLSRGLPSDGRWHWVVFTGDVASNGAKARLDQLAADVAQITGRYAPEAVRSDGIINAILVLSFQSGPDIETPPELFTPKPATCKWSVHTRLSTLNLQRDTNKMFEGRTNVFIDKESYYNVSCGQTFQSYGIGKSRGAVVILGPDLSTRP</sequence>
<comment type="similarity">
    <text evidence="1">Belongs to the PheA/TfdB FAD monooxygenase family.</text>
</comment>
<keyword evidence="3" id="KW-0274">FAD</keyword>
<evidence type="ECO:0000256" key="2">
    <source>
        <dbReference type="ARBA" id="ARBA00022630"/>
    </source>
</evidence>
<dbReference type="Gene3D" id="3.30.70.2450">
    <property type="match status" value="1"/>
</dbReference>
<protein>
    <submittedName>
        <fullName evidence="7">FAD binding domain-containing protein</fullName>
    </submittedName>
</protein>
<dbReference type="PRINTS" id="PR00420">
    <property type="entry name" value="RNGMNOXGNASE"/>
</dbReference>
<dbReference type="InterPro" id="IPR012941">
    <property type="entry name" value="Phe_hydrox_C_dim_dom"/>
</dbReference>
<evidence type="ECO:0000256" key="4">
    <source>
        <dbReference type="ARBA" id="ARBA00023002"/>
    </source>
</evidence>
<dbReference type="Pfam" id="PF01494">
    <property type="entry name" value="FAD_binding_3"/>
    <property type="match status" value="1"/>
</dbReference>
<feature type="domain" description="Phenol hydroxylase-like C-terminal dimerisation" evidence="6">
    <location>
        <begin position="192"/>
        <end position="321"/>
    </location>
</feature>
<keyword evidence="2" id="KW-0285">Flavoprotein</keyword>
<dbReference type="SUPFAM" id="SSF54373">
    <property type="entry name" value="FAD-linked reductases, C-terminal domain"/>
    <property type="match status" value="1"/>
</dbReference>
<dbReference type="InterPro" id="IPR036249">
    <property type="entry name" value="Thioredoxin-like_sf"/>
</dbReference>
<dbReference type="Pfam" id="PF07976">
    <property type="entry name" value="Phe_hydrox_dim"/>
    <property type="match status" value="1"/>
</dbReference>
<evidence type="ECO:0000313" key="8">
    <source>
        <dbReference type="Proteomes" id="UP000717696"/>
    </source>
</evidence>
<dbReference type="InterPro" id="IPR050641">
    <property type="entry name" value="RIFMO-like"/>
</dbReference>
<comment type="caution">
    <text evidence="7">The sequence shown here is derived from an EMBL/GenBank/DDBJ whole genome shotgun (WGS) entry which is preliminary data.</text>
</comment>
<evidence type="ECO:0000313" key="7">
    <source>
        <dbReference type="EMBL" id="KAH7127816.1"/>
    </source>
</evidence>
<dbReference type="CDD" id="cd02979">
    <property type="entry name" value="PHOX_C"/>
    <property type="match status" value="1"/>
</dbReference>
<dbReference type="Gene3D" id="3.50.50.60">
    <property type="entry name" value="FAD/NAD(P)-binding domain"/>
    <property type="match status" value="2"/>
</dbReference>
<dbReference type="SUPFAM" id="SSF52833">
    <property type="entry name" value="Thioredoxin-like"/>
    <property type="match status" value="1"/>
</dbReference>
<evidence type="ECO:0000256" key="3">
    <source>
        <dbReference type="ARBA" id="ARBA00022827"/>
    </source>
</evidence>
<dbReference type="Gene3D" id="3.40.30.20">
    <property type="match status" value="1"/>
</dbReference>
<evidence type="ECO:0000259" key="5">
    <source>
        <dbReference type="Pfam" id="PF01494"/>
    </source>
</evidence>
<dbReference type="GO" id="GO:0016709">
    <property type="term" value="F:oxidoreductase activity, acting on paired donors, with incorporation or reduction of molecular oxygen, NAD(P)H as one donor, and incorporation of one atom of oxygen"/>
    <property type="evidence" value="ECO:0007669"/>
    <property type="project" value="UniProtKB-ARBA"/>
</dbReference>
<evidence type="ECO:0000259" key="6">
    <source>
        <dbReference type="Pfam" id="PF07976"/>
    </source>
</evidence>
<reference evidence="7" key="1">
    <citation type="journal article" date="2021" name="Nat. Commun.">
        <title>Genetic determinants of endophytism in the Arabidopsis root mycobiome.</title>
        <authorList>
            <person name="Mesny F."/>
            <person name="Miyauchi S."/>
            <person name="Thiergart T."/>
            <person name="Pickel B."/>
            <person name="Atanasova L."/>
            <person name="Karlsson M."/>
            <person name="Huettel B."/>
            <person name="Barry K.W."/>
            <person name="Haridas S."/>
            <person name="Chen C."/>
            <person name="Bauer D."/>
            <person name="Andreopoulos W."/>
            <person name="Pangilinan J."/>
            <person name="LaButti K."/>
            <person name="Riley R."/>
            <person name="Lipzen A."/>
            <person name="Clum A."/>
            <person name="Drula E."/>
            <person name="Henrissat B."/>
            <person name="Kohler A."/>
            <person name="Grigoriev I.V."/>
            <person name="Martin F.M."/>
            <person name="Hacquard S."/>
        </authorList>
    </citation>
    <scope>NUCLEOTIDE SEQUENCE</scope>
    <source>
        <strain evidence="7">MPI-CAGE-AT-0021</strain>
    </source>
</reference>
<dbReference type="Proteomes" id="UP000717696">
    <property type="component" value="Unassembled WGS sequence"/>
</dbReference>
<accession>A0A9P9IPI1</accession>
<keyword evidence="4" id="KW-0560">Oxidoreductase</keyword>
<proteinExistence type="inferred from homology"/>
<dbReference type="InterPro" id="IPR038220">
    <property type="entry name" value="PHOX_C_sf"/>
</dbReference>
<dbReference type="SUPFAM" id="SSF51905">
    <property type="entry name" value="FAD/NAD(P)-binding domain"/>
    <property type="match status" value="1"/>
</dbReference>
<dbReference type="InterPro" id="IPR036188">
    <property type="entry name" value="FAD/NAD-bd_sf"/>
</dbReference>
<evidence type="ECO:0000256" key="1">
    <source>
        <dbReference type="ARBA" id="ARBA00007801"/>
    </source>
</evidence>